<feature type="domain" description="Ribosomal RNA small subunit methyltransferase E methyltransferase" evidence="13">
    <location>
        <begin position="72"/>
        <end position="238"/>
    </location>
</feature>
<dbReference type="InterPro" id="IPR029028">
    <property type="entry name" value="Alpha/beta_knot_MTases"/>
</dbReference>
<dbReference type="CDD" id="cd18084">
    <property type="entry name" value="RsmE-like"/>
    <property type="match status" value="1"/>
</dbReference>
<comment type="similarity">
    <text evidence="2 12">Belongs to the RNA methyltransferase RsmE family.</text>
</comment>
<evidence type="ECO:0000256" key="7">
    <source>
        <dbReference type="ARBA" id="ARBA00022603"/>
    </source>
</evidence>
<comment type="subcellular location">
    <subcellularLocation>
        <location evidence="1 12">Cytoplasm</location>
    </subcellularLocation>
</comment>
<dbReference type="PANTHER" id="PTHR30027">
    <property type="entry name" value="RIBOSOMAL RNA SMALL SUBUNIT METHYLTRANSFERASE E"/>
    <property type="match status" value="1"/>
</dbReference>
<dbReference type="GO" id="GO:0032259">
    <property type="term" value="P:methylation"/>
    <property type="evidence" value="ECO:0007669"/>
    <property type="project" value="UniProtKB-KW"/>
</dbReference>
<feature type="domain" description="Ribosomal RNA small subunit methyltransferase E PUA-like" evidence="14">
    <location>
        <begin position="18"/>
        <end position="63"/>
    </location>
</feature>
<dbReference type="Gene3D" id="2.40.240.20">
    <property type="entry name" value="Hypothetical PUA domain-like, domain 1"/>
    <property type="match status" value="1"/>
</dbReference>
<dbReference type="RefSeq" id="WP_262068832.1">
    <property type="nucleotide sequence ID" value="NZ_JAMXOC010000007.1"/>
</dbReference>
<evidence type="ECO:0000256" key="1">
    <source>
        <dbReference type="ARBA" id="ARBA00004496"/>
    </source>
</evidence>
<dbReference type="PANTHER" id="PTHR30027:SF3">
    <property type="entry name" value="16S RRNA (URACIL(1498)-N(3))-METHYLTRANSFERASE"/>
    <property type="match status" value="1"/>
</dbReference>
<dbReference type="SUPFAM" id="SSF75217">
    <property type="entry name" value="alpha/beta knot"/>
    <property type="match status" value="1"/>
</dbReference>
<reference evidence="15 16" key="1">
    <citation type="journal article" date="2022" name="Genome Biol. Evol.">
        <title>Host diet, physiology and behaviors set the stage for Lachnospiraceae cladogenesis.</title>
        <authorList>
            <person name="Vera-Ponce De Leon A."/>
            <person name="Schneider M."/>
            <person name="Jahnes B.C."/>
            <person name="Sadowski V."/>
            <person name="Camuy-Velez L.A."/>
            <person name="Duan J."/>
            <person name="Sabree Z.L."/>
        </authorList>
    </citation>
    <scope>NUCLEOTIDE SEQUENCE [LARGE SCALE GENOMIC DNA]</scope>
    <source>
        <strain evidence="15 16">PAL227</strain>
    </source>
</reference>
<dbReference type="Pfam" id="PF04452">
    <property type="entry name" value="Methyltrans_RNA"/>
    <property type="match status" value="1"/>
</dbReference>
<name>A0ABT1EGY8_9FIRM</name>
<dbReference type="Gene3D" id="3.40.1280.10">
    <property type="match status" value="1"/>
</dbReference>
<evidence type="ECO:0000256" key="4">
    <source>
        <dbReference type="ARBA" id="ARBA00013673"/>
    </source>
</evidence>
<dbReference type="Proteomes" id="UP001523565">
    <property type="component" value="Unassembled WGS sequence"/>
</dbReference>
<keyword evidence="6 12" id="KW-0698">rRNA processing</keyword>
<comment type="caution">
    <text evidence="15">The sequence shown here is derived from an EMBL/GenBank/DDBJ whole genome shotgun (WGS) entry which is preliminary data.</text>
</comment>
<dbReference type="PIRSF" id="PIRSF015601">
    <property type="entry name" value="MTase_slr0722"/>
    <property type="match status" value="1"/>
</dbReference>
<evidence type="ECO:0000256" key="10">
    <source>
        <dbReference type="ARBA" id="ARBA00025699"/>
    </source>
</evidence>
<gene>
    <name evidence="15" type="ORF">NK118_06790</name>
</gene>
<evidence type="ECO:0000259" key="14">
    <source>
        <dbReference type="Pfam" id="PF20260"/>
    </source>
</evidence>
<dbReference type="SUPFAM" id="SSF88697">
    <property type="entry name" value="PUA domain-like"/>
    <property type="match status" value="1"/>
</dbReference>
<dbReference type="InterPro" id="IPR006700">
    <property type="entry name" value="RsmE"/>
</dbReference>
<evidence type="ECO:0000256" key="12">
    <source>
        <dbReference type="PIRNR" id="PIRNR015601"/>
    </source>
</evidence>
<comment type="catalytic activity">
    <reaction evidence="11 12">
        <text>uridine(1498) in 16S rRNA + S-adenosyl-L-methionine = N(3)-methyluridine(1498) in 16S rRNA + S-adenosyl-L-homocysteine + H(+)</text>
        <dbReference type="Rhea" id="RHEA:42920"/>
        <dbReference type="Rhea" id="RHEA-COMP:10283"/>
        <dbReference type="Rhea" id="RHEA-COMP:10284"/>
        <dbReference type="ChEBI" id="CHEBI:15378"/>
        <dbReference type="ChEBI" id="CHEBI:57856"/>
        <dbReference type="ChEBI" id="CHEBI:59789"/>
        <dbReference type="ChEBI" id="CHEBI:65315"/>
        <dbReference type="ChEBI" id="CHEBI:74502"/>
        <dbReference type="EC" id="2.1.1.193"/>
    </reaction>
</comment>
<evidence type="ECO:0000313" key="16">
    <source>
        <dbReference type="Proteomes" id="UP001523565"/>
    </source>
</evidence>
<dbReference type="GO" id="GO:0008168">
    <property type="term" value="F:methyltransferase activity"/>
    <property type="evidence" value="ECO:0007669"/>
    <property type="project" value="UniProtKB-KW"/>
</dbReference>
<dbReference type="EMBL" id="JAMZFV010000007">
    <property type="protein sequence ID" value="MCP1109953.1"/>
    <property type="molecule type" value="Genomic_DNA"/>
</dbReference>
<evidence type="ECO:0000256" key="3">
    <source>
        <dbReference type="ARBA" id="ARBA00012328"/>
    </source>
</evidence>
<evidence type="ECO:0000313" key="15">
    <source>
        <dbReference type="EMBL" id="MCP1109953.1"/>
    </source>
</evidence>
<dbReference type="EC" id="2.1.1.193" evidence="3 12"/>
<dbReference type="NCBIfam" id="TIGR00046">
    <property type="entry name" value="RsmE family RNA methyltransferase"/>
    <property type="match status" value="1"/>
</dbReference>
<protein>
    <recommendedName>
        <fullName evidence="4 12">Ribosomal RNA small subunit methyltransferase E</fullName>
        <ecNumber evidence="3 12">2.1.1.193</ecNumber>
    </recommendedName>
</protein>
<evidence type="ECO:0000256" key="11">
    <source>
        <dbReference type="ARBA" id="ARBA00047944"/>
    </source>
</evidence>
<dbReference type="NCBIfam" id="NF008692">
    <property type="entry name" value="PRK11713.1-5"/>
    <property type="match status" value="1"/>
</dbReference>
<keyword evidence="16" id="KW-1185">Reference proteome</keyword>
<keyword evidence="5 12" id="KW-0963">Cytoplasm</keyword>
<proteinExistence type="inferred from homology"/>
<accession>A0ABT1EGY8</accession>
<evidence type="ECO:0000256" key="6">
    <source>
        <dbReference type="ARBA" id="ARBA00022552"/>
    </source>
</evidence>
<organism evidence="15 16">
    <name type="scientific">Ohessyouella blattaphilus</name>
    <dbReference type="NCBI Taxonomy" id="2949333"/>
    <lineage>
        <taxon>Bacteria</taxon>
        <taxon>Bacillati</taxon>
        <taxon>Bacillota</taxon>
        <taxon>Clostridia</taxon>
        <taxon>Lachnospirales</taxon>
        <taxon>Lachnospiraceae</taxon>
        <taxon>Ohessyouella</taxon>
    </lineage>
</organism>
<comment type="function">
    <text evidence="10 12">Specifically methylates the N3 position of the uracil ring of uridine 1498 (m3U1498) in 16S rRNA. Acts on the fully assembled 30S ribosomal subunit.</text>
</comment>
<keyword evidence="9 12" id="KW-0949">S-adenosyl-L-methionine</keyword>
<evidence type="ECO:0000256" key="9">
    <source>
        <dbReference type="ARBA" id="ARBA00022691"/>
    </source>
</evidence>
<evidence type="ECO:0000256" key="2">
    <source>
        <dbReference type="ARBA" id="ARBA00005528"/>
    </source>
</evidence>
<evidence type="ECO:0000256" key="8">
    <source>
        <dbReference type="ARBA" id="ARBA00022679"/>
    </source>
</evidence>
<evidence type="ECO:0000256" key="5">
    <source>
        <dbReference type="ARBA" id="ARBA00022490"/>
    </source>
</evidence>
<evidence type="ECO:0000259" key="13">
    <source>
        <dbReference type="Pfam" id="PF04452"/>
    </source>
</evidence>
<dbReference type="InterPro" id="IPR015947">
    <property type="entry name" value="PUA-like_sf"/>
</dbReference>
<dbReference type="InterPro" id="IPR029026">
    <property type="entry name" value="tRNA_m1G_MTases_N"/>
</dbReference>
<keyword evidence="8 12" id="KW-0808">Transferase</keyword>
<dbReference type="Pfam" id="PF20260">
    <property type="entry name" value="PUA_4"/>
    <property type="match status" value="1"/>
</dbReference>
<sequence>MQHFFVNKEAIEGEVIRITGGDVKHISQVLRMKIGEEAFVSDGSFFYQGKIQRVSKEEVLFQVASKRQIDTELPVKITLFQGHPKQDKLEVIIQKSVELGVYQVVPVETKRTVVKLDEKKRLRRQERWQKVSESAAKQSGRGLIPEVTSPLSFKEAVQMASQLDTVLVPYEEAGDIGHTRAVLEEVSSGERLGVFIGPEGGFSREEIEVLEGEGAKVITLGSRILRTETAGPAVLSVLSYLFEGR</sequence>
<keyword evidence="7 12" id="KW-0489">Methyltransferase</keyword>
<dbReference type="InterPro" id="IPR046887">
    <property type="entry name" value="RsmE_PUA-like"/>
</dbReference>
<dbReference type="InterPro" id="IPR046886">
    <property type="entry name" value="RsmE_MTase_dom"/>
</dbReference>